<dbReference type="CDD" id="cd03257">
    <property type="entry name" value="ABC_NikE_OppD_transporters"/>
    <property type="match status" value="1"/>
</dbReference>
<dbReference type="GO" id="GO:0016887">
    <property type="term" value="F:ATP hydrolysis activity"/>
    <property type="evidence" value="ECO:0007669"/>
    <property type="project" value="InterPro"/>
</dbReference>
<dbReference type="InterPro" id="IPR003439">
    <property type="entry name" value="ABC_transporter-like_ATP-bd"/>
</dbReference>
<dbReference type="PROSITE" id="PS50893">
    <property type="entry name" value="ABC_TRANSPORTER_2"/>
    <property type="match status" value="1"/>
</dbReference>
<sequence length="329" mass="37654">MESSIVEVKNLVKYFEVKRDFLSRFNPKTKQFVRAVDDITFNINKNEIFGLIGESGSGKTTTGKLILNILKPTSGKIIFEGNEIENLKPHQMKPYRRKMQVIFQDPYASLNPRMKIGKALMQPLEIHKIGDKISRKEQALHMLESVGLTPPELVFSKYPHQLSGGQRQRVVIARALILKPDFIIADEPIAMADVSIRVLLLELMMKLKEEFDLTYLFITHDLATAKYICNRFAIMYLGKIVEIGTLKEVYKNPLHPYTKALLSAVPVPDPKARKAKEIPEGEIPNPINPPPGCRFHPRCKYRMKICSIEEPQLKPVEKEHQVACFLYKD</sequence>
<evidence type="ECO:0000259" key="4">
    <source>
        <dbReference type="PROSITE" id="PS50893"/>
    </source>
</evidence>
<dbReference type="Gene3D" id="3.40.50.300">
    <property type="entry name" value="P-loop containing nucleotide triphosphate hydrolases"/>
    <property type="match status" value="1"/>
</dbReference>
<dbReference type="PANTHER" id="PTHR43776:SF8">
    <property type="entry name" value="ABC TRANSPORTER, ATP-BINDING PROTEIN"/>
    <property type="match status" value="1"/>
</dbReference>
<accession>A0A662DDB3</accession>
<feature type="domain" description="ABC transporter" evidence="4">
    <location>
        <begin position="6"/>
        <end position="262"/>
    </location>
</feature>
<dbReference type="NCBIfam" id="TIGR01727">
    <property type="entry name" value="oligo_HPY"/>
    <property type="match status" value="1"/>
</dbReference>
<dbReference type="AlphaFoldDB" id="A0A662DDB3"/>
<protein>
    <submittedName>
        <fullName evidence="5">Oligopeptide ABC transporter ATP-binding protein</fullName>
    </submittedName>
</protein>
<evidence type="ECO:0000256" key="1">
    <source>
        <dbReference type="ARBA" id="ARBA00022448"/>
    </source>
</evidence>
<keyword evidence="2" id="KW-0547">Nucleotide-binding</keyword>
<dbReference type="Pfam" id="PF00005">
    <property type="entry name" value="ABC_tran"/>
    <property type="match status" value="1"/>
</dbReference>
<dbReference type="InterPro" id="IPR050319">
    <property type="entry name" value="ABC_transp_ATP-bind"/>
</dbReference>
<evidence type="ECO:0000256" key="2">
    <source>
        <dbReference type="ARBA" id="ARBA00022741"/>
    </source>
</evidence>
<dbReference type="FunFam" id="3.40.50.300:FF:000016">
    <property type="entry name" value="Oligopeptide ABC transporter ATP-binding component"/>
    <property type="match status" value="1"/>
</dbReference>
<dbReference type="SMART" id="SM00382">
    <property type="entry name" value="AAA"/>
    <property type="match status" value="1"/>
</dbReference>
<comment type="caution">
    <text evidence="5">The sequence shown here is derived from an EMBL/GenBank/DDBJ whole genome shotgun (WGS) entry which is preliminary data.</text>
</comment>
<dbReference type="GO" id="GO:0055085">
    <property type="term" value="P:transmembrane transport"/>
    <property type="evidence" value="ECO:0007669"/>
    <property type="project" value="UniProtKB-ARBA"/>
</dbReference>
<dbReference type="SUPFAM" id="SSF52540">
    <property type="entry name" value="P-loop containing nucleoside triphosphate hydrolases"/>
    <property type="match status" value="1"/>
</dbReference>
<proteinExistence type="predicted"/>
<reference evidence="5 6" key="1">
    <citation type="submission" date="2018-06" db="EMBL/GenBank/DDBJ databases">
        <title>Extensive metabolic versatility and redundancy in microbially diverse, dynamic hydrothermal sediments.</title>
        <authorList>
            <person name="Dombrowski N."/>
            <person name="Teske A."/>
            <person name="Baker B.J."/>
        </authorList>
    </citation>
    <scope>NUCLEOTIDE SEQUENCE [LARGE SCALE GENOMIC DNA]</scope>
    <source>
        <strain evidence="5">B3_G15</strain>
    </source>
</reference>
<dbReference type="GO" id="GO:0015833">
    <property type="term" value="P:peptide transport"/>
    <property type="evidence" value="ECO:0007669"/>
    <property type="project" value="InterPro"/>
</dbReference>
<evidence type="ECO:0000313" key="6">
    <source>
        <dbReference type="Proteomes" id="UP000280417"/>
    </source>
</evidence>
<dbReference type="GO" id="GO:0005524">
    <property type="term" value="F:ATP binding"/>
    <property type="evidence" value="ECO:0007669"/>
    <property type="project" value="UniProtKB-KW"/>
</dbReference>
<dbReference type="InterPro" id="IPR003593">
    <property type="entry name" value="AAA+_ATPase"/>
</dbReference>
<dbReference type="InterPro" id="IPR013563">
    <property type="entry name" value="Oligopep_ABC_C"/>
</dbReference>
<dbReference type="Proteomes" id="UP000280417">
    <property type="component" value="Unassembled WGS sequence"/>
</dbReference>
<evidence type="ECO:0000313" key="5">
    <source>
        <dbReference type="EMBL" id="RLE12169.1"/>
    </source>
</evidence>
<dbReference type="Pfam" id="PF08352">
    <property type="entry name" value="oligo_HPY"/>
    <property type="match status" value="1"/>
</dbReference>
<dbReference type="InterPro" id="IPR027417">
    <property type="entry name" value="P-loop_NTPase"/>
</dbReference>
<gene>
    <name evidence="5" type="ORF">DRJ04_06690</name>
</gene>
<dbReference type="PANTHER" id="PTHR43776">
    <property type="entry name" value="TRANSPORT ATP-BINDING PROTEIN"/>
    <property type="match status" value="1"/>
</dbReference>
<name>A0A662DDB3_UNCAE</name>
<evidence type="ECO:0000256" key="3">
    <source>
        <dbReference type="ARBA" id="ARBA00022840"/>
    </source>
</evidence>
<keyword evidence="1" id="KW-0813">Transport</keyword>
<keyword evidence="3 5" id="KW-0067">ATP-binding</keyword>
<dbReference type="InterPro" id="IPR017871">
    <property type="entry name" value="ABC_transporter-like_CS"/>
</dbReference>
<dbReference type="PROSITE" id="PS00211">
    <property type="entry name" value="ABC_TRANSPORTER_1"/>
    <property type="match status" value="1"/>
</dbReference>
<dbReference type="EMBL" id="QMQA01000186">
    <property type="protein sequence ID" value="RLE12169.1"/>
    <property type="molecule type" value="Genomic_DNA"/>
</dbReference>
<organism evidence="5 6">
    <name type="scientific">Aerophobetes bacterium</name>
    <dbReference type="NCBI Taxonomy" id="2030807"/>
    <lineage>
        <taxon>Bacteria</taxon>
        <taxon>Candidatus Aerophobota</taxon>
    </lineage>
</organism>